<name>A0A8J2HUT5_9PLEO</name>
<dbReference type="Gene3D" id="4.10.240.10">
    <property type="entry name" value="Zn(2)-C6 fungal-type DNA-binding domain"/>
    <property type="match status" value="1"/>
</dbReference>
<dbReference type="RefSeq" id="XP_043163576.1">
    <property type="nucleotide sequence ID" value="XM_043307641.1"/>
</dbReference>
<protein>
    <recommendedName>
        <fullName evidence="2">Zn(2)-C6 fungal-type domain-containing protein</fullName>
    </recommendedName>
</protein>
<evidence type="ECO:0000259" key="2">
    <source>
        <dbReference type="Pfam" id="PF00172"/>
    </source>
</evidence>
<dbReference type="CDD" id="cd00067">
    <property type="entry name" value="GAL4"/>
    <property type="match status" value="1"/>
</dbReference>
<organism evidence="3 4">
    <name type="scientific">Alternaria atra</name>
    <dbReference type="NCBI Taxonomy" id="119953"/>
    <lineage>
        <taxon>Eukaryota</taxon>
        <taxon>Fungi</taxon>
        <taxon>Dikarya</taxon>
        <taxon>Ascomycota</taxon>
        <taxon>Pezizomycotina</taxon>
        <taxon>Dothideomycetes</taxon>
        <taxon>Pleosporomycetidae</taxon>
        <taxon>Pleosporales</taxon>
        <taxon>Pleosporineae</taxon>
        <taxon>Pleosporaceae</taxon>
        <taxon>Alternaria</taxon>
        <taxon>Alternaria sect. Ulocladioides</taxon>
    </lineage>
</organism>
<reference evidence="3" key="1">
    <citation type="submission" date="2021-05" db="EMBL/GenBank/DDBJ databases">
        <authorList>
            <person name="Stam R."/>
        </authorList>
    </citation>
    <scope>NUCLEOTIDE SEQUENCE</scope>
    <source>
        <strain evidence="3">CS162</strain>
    </source>
</reference>
<dbReference type="SUPFAM" id="SSF57701">
    <property type="entry name" value="Zn2/Cys6 DNA-binding domain"/>
    <property type="match status" value="1"/>
</dbReference>
<dbReference type="OrthoDB" id="10261408at2759"/>
<dbReference type="GO" id="GO:0000981">
    <property type="term" value="F:DNA-binding transcription factor activity, RNA polymerase II-specific"/>
    <property type="evidence" value="ECO:0007669"/>
    <property type="project" value="InterPro"/>
</dbReference>
<evidence type="ECO:0000256" key="1">
    <source>
        <dbReference type="ARBA" id="ARBA00023242"/>
    </source>
</evidence>
<dbReference type="Pfam" id="PF00172">
    <property type="entry name" value="Zn_clus"/>
    <property type="match status" value="1"/>
</dbReference>
<dbReference type="GO" id="GO:0008270">
    <property type="term" value="F:zinc ion binding"/>
    <property type="evidence" value="ECO:0007669"/>
    <property type="project" value="InterPro"/>
</dbReference>
<accession>A0A8J2HUT5</accession>
<proteinExistence type="predicted"/>
<dbReference type="InterPro" id="IPR001138">
    <property type="entry name" value="Zn2Cys6_DnaBD"/>
</dbReference>
<evidence type="ECO:0000313" key="4">
    <source>
        <dbReference type="Proteomes" id="UP000676310"/>
    </source>
</evidence>
<gene>
    <name evidence="3" type="ORF">ALTATR162_LOCUS48</name>
</gene>
<dbReference type="AlphaFoldDB" id="A0A8J2HUT5"/>
<keyword evidence="4" id="KW-1185">Reference proteome</keyword>
<dbReference type="GeneID" id="67016506"/>
<evidence type="ECO:0000313" key="3">
    <source>
        <dbReference type="EMBL" id="CAG5137182.1"/>
    </source>
</evidence>
<comment type="caution">
    <text evidence="3">The sequence shown here is derived from an EMBL/GenBank/DDBJ whole genome shotgun (WGS) entry which is preliminary data.</text>
</comment>
<dbReference type="InterPro" id="IPR036864">
    <property type="entry name" value="Zn2-C6_fun-type_DNA-bd_sf"/>
</dbReference>
<dbReference type="EMBL" id="CAJRGZ010000007">
    <property type="protein sequence ID" value="CAG5137182.1"/>
    <property type="molecule type" value="Genomic_DNA"/>
</dbReference>
<dbReference type="Proteomes" id="UP000676310">
    <property type="component" value="Unassembled WGS sequence"/>
</dbReference>
<feature type="domain" description="Zn(2)-C6 fungal-type" evidence="2">
    <location>
        <begin position="36"/>
        <end position="56"/>
    </location>
</feature>
<keyword evidence="1" id="KW-0539">Nucleus</keyword>
<sequence length="76" mass="8709">MADAEFQNAAPWKEPSTIPTKYLTRRYSATPKVLNKACTRCRKHKTKCSGTRPRCIGSLERGVTEEPDLDHVIERY</sequence>